<dbReference type="PROSITE" id="PS51384">
    <property type="entry name" value="FAD_FR"/>
    <property type="match status" value="1"/>
</dbReference>
<dbReference type="PANTHER" id="PTHR47354:SF5">
    <property type="entry name" value="PROTEIN RFBI"/>
    <property type="match status" value="1"/>
</dbReference>
<dbReference type="Pfam" id="PF00175">
    <property type="entry name" value="NAD_binding_1"/>
    <property type="match status" value="1"/>
</dbReference>
<dbReference type="Gene3D" id="3.40.50.80">
    <property type="entry name" value="Nucleotide-binding domain of ferredoxin-NADP reductase (FNR) module"/>
    <property type="match status" value="1"/>
</dbReference>
<dbReference type="Proteomes" id="UP000550508">
    <property type="component" value="Unassembled WGS sequence"/>
</dbReference>
<dbReference type="GO" id="GO:0016491">
    <property type="term" value="F:oxidoreductase activity"/>
    <property type="evidence" value="ECO:0007669"/>
    <property type="project" value="InterPro"/>
</dbReference>
<protein>
    <submittedName>
        <fullName evidence="3">Ferredoxin reductase</fullName>
    </submittedName>
</protein>
<dbReference type="CDD" id="cd06217">
    <property type="entry name" value="FNR_iron_sulfur_binding_3"/>
    <property type="match status" value="1"/>
</dbReference>
<evidence type="ECO:0000259" key="2">
    <source>
        <dbReference type="PROSITE" id="PS51384"/>
    </source>
</evidence>
<sequence>MQDQSANARVEWQTATITGVVRQTARVSSFFFAPSVPFVYTAGQHVDVRLSAPDGYQTQRSYSIASTPDSGATIELAIERLDDGEVSTFFHDVAQIGDEIELRGPIGGHFIWTVADGGPILLVGGGSGVVPLVSMLRHRKARNSTIPALLLYSARSWDELIFRDELLALAESENNFDLALALTRDPVARANHYTRRIDAFIVTETLARLPAPPKQTFVCGSNAFVTTAADALVAAGIPAGSIRVERYGV</sequence>
<dbReference type="InterPro" id="IPR017927">
    <property type="entry name" value="FAD-bd_FR_type"/>
</dbReference>
<dbReference type="AlphaFoldDB" id="A0A849W0I3"/>
<dbReference type="InterPro" id="IPR001433">
    <property type="entry name" value="OxRdtase_FAD/NAD-bd"/>
</dbReference>
<proteinExistence type="predicted"/>
<dbReference type="Pfam" id="PF00970">
    <property type="entry name" value="FAD_binding_6"/>
    <property type="match status" value="1"/>
</dbReference>
<dbReference type="InterPro" id="IPR001709">
    <property type="entry name" value="Flavoprot_Pyr_Nucl_cyt_Rdtase"/>
</dbReference>
<dbReference type="InterPro" id="IPR050415">
    <property type="entry name" value="MRET"/>
</dbReference>
<gene>
    <name evidence="3" type="ORF">HQ945_20380</name>
</gene>
<dbReference type="InterPro" id="IPR017938">
    <property type="entry name" value="Riboflavin_synthase-like_b-brl"/>
</dbReference>
<dbReference type="EMBL" id="JABUMX010000006">
    <property type="protein sequence ID" value="NTS33620.1"/>
    <property type="molecule type" value="Genomic_DNA"/>
</dbReference>
<comment type="caution">
    <text evidence="3">The sequence shown here is derived from an EMBL/GenBank/DDBJ whole genome shotgun (WGS) entry which is preliminary data.</text>
</comment>
<dbReference type="PRINTS" id="PR00371">
    <property type="entry name" value="FPNCR"/>
</dbReference>
<dbReference type="SUPFAM" id="SSF63380">
    <property type="entry name" value="Riboflavin synthase domain-like"/>
    <property type="match status" value="1"/>
</dbReference>
<comment type="cofactor">
    <cofactor evidence="1">
        <name>[2Fe-2S] cluster</name>
        <dbReference type="ChEBI" id="CHEBI:190135"/>
    </cofactor>
</comment>
<dbReference type="PANTHER" id="PTHR47354">
    <property type="entry name" value="NADH OXIDOREDUCTASE HCR"/>
    <property type="match status" value="1"/>
</dbReference>
<name>A0A849W0I3_9HYPH</name>
<organism evidence="3 4">
    <name type="scientific">Phyllobacterium pellucidum</name>
    <dbReference type="NCBI Taxonomy" id="2740464"/>
    <lineage>
        <taxon>Bacteria</taxon>
        <taxon>Pseudomonadati</taxon>
        <taxon>Pseudomonadota</taxon>
        <taxon>Alphaproteobacteria</taxon>
        <taxon>Hyphomicrobiales</taxon>
        <taxon>Phyllobacteriaceae</taxon>
        <taxon>Phyllobacterium</taxon>
    </lineage>
</organism>
<evidence type="ECO:0000313" key="3">
    <source>
        <dbReference type="EMBL" id="NTS33620.1"/>
    </source>
</evidence>
<evidence type="ECO:0000313" key="4">
    <source>
        <dbReference type="Proteomes" id="UP000550508"/>
    </source>
</evidence>
<feature type="domain" description="FAD-binding FR-type" evidence="2">
    <location>
        <begin position="10"/>
        <end position="112"/>
    </location>
</feature>
<dbReference type="RefSeq" id="WP_113280464.1">
    <property type="nucleotide sequence ID" value="NZ_JABUMX010000006.1"/>
</dbReference>
<dbReference type="InterPro" id="IPR039261">
    <property type="entry name" value="FNR_nucleotide-bd"/>
</dbReference>
<evidence type="ECO:0000256" key="1">
    <source>
        <dbReference type="ARBA" id="ARBA00034078"/>
    </source>
</evidence>
<dbReference type="Gene3D" id="2.40.30.10">
    <property type="entry name" value="Translation factors"/>
    <property type="match status" value="1"/>
</dbReference>
<dbReference type="SUPFAM" id="SSF52343">
    <property type="entry name" value="Ferredoxin reductase-like, C-terminal NADP-linked domain"/>
    <property type="match status" value="1"/>
</dbReference>
<keyword evidence="4" id="KW-1185">Reference proteome</keyword>
<reference evidence="3 4" key="1">
    <citation type="submission" date="2020-05" db="EMBL/GenBank/DDBJ databases">
        <authorList>
            <person name="Kim M.K."/>
        </authorList>
    </citation>
    <scope>NUCLEOTIDE SEQUENCE [LARGE SCALE GENOMIC DNA]</scope>
    <source>
        <strain evidence="3 4">BT25</strain>
    </source>
</reference>
<dbReference type="PRINTS" id="PR00410">
    <property type="entry name" value="PHEHYDRXLASE"/>
</dbReference>
<dbReference type="InterPro" id="IPR008333">
    <property type="entry name" value="Cbr1-like_FAD-bd_dom"/>
</dbReference>
<accession>A0A849W0I3</accession>